<dbReference type="PROSITE" id="PS50278">
    <property type="entry name" value="PDGF_2"/>
    <property type="match status" value="1"/>
</dbReference>
<keyword evidence="5 7" id="KW-0339">Growth factor</keyword>
<evidence type="ECO:0000313" key="10">
    <source>
        <dbReference type="EMBL" id="KAG8198579.1"/>
    </source>
</evidence>
<evidence type="ECO:0000313" key="11">
    <source>
        <dbReference type="Proteomes" id="UP000827092"/>
    </source>
</evidence>
<dbReference type="PANTHER" id="PTHR11633:SF1">
    <property type="entry name" value="LD28763P"/>
    <property type="match status" value="1"/>
</dbReference>
<dbReference type="GO" id="GO:0051781">
    <property type="term" value="P:positive regulation of cell division"/>
    <property type="evidence" value="ECO:0007669"/>
    <property type="project" value="UniProtKB-KW"/>
</dbReference>
<name>A0AAV6VSC0_9ARAC</name>
<dbReference type="GO" id="GO:0016020">
    <property type="term" value="C:membrane"/>
    <property type="evidence" value="ECO:0007669"/>
    <property type="project" value="InterPro"/>
</dbReference>
<feature type="chain" id="PRO_5044011983" description="Platelet-derived growth factor (PDGF) family profile domain-containing protein" evidence="8">
    <location>
        <begin position="26"/>
        <end position="275"/>
    </location>
</feature>
<evidence type="ECO:0000259" key="9">
    <source>
        <dbReference type="PROSITE" id="PS50278"/>
    </source>
</evidence>
<keyword evidence="6" id="KW-0497">Mitogen</keyword>
<proteinExistence type="inferred from homology"/>
<evidence type="ECO:0000256" key="3">
    <source>
        <dbReference type="ARBA" id="ARBA00022525"/>
    </source>
</evidence>
<protein>
    <recommendedName>
        <fullName evidence="9">Platelet-derived growth factor (PDGF) family profile domain-containing protein</fullName>
    </recommendedName>
</protein>
<dbReference type="InterPro" id="IPR004153">
    <property type="entry name" value="CXCXC_repeat"/>
</dbReference>
<dbReference type="Gene3D" id="2.10.90.10">
    <property type="entry name" value="Cystine-knot cytokines"/>
    <property type="match status" value="1"/>
</dbReference>
<comment type="caution">
    <text evidence="10">The sequence shown here is derived from an EMBL/GenBank/DDBJ whole genome shotgun (WGS) entry which is preliminary data.</text>
</comment>
<accession>A0AAV6VSC0</accession>
<comment type="subcellular location">
    <subcellularLocation>
        <location evidence="1">Secreted</location>
    </subcellularLocation>
</comment>
<evidence type="ECO:0000256" key="5">
    <source>
        <dbReference type="ARBA" id="ARBA00023030"/>
    </source>
</evidence>
<dbReference type="AlphaFoldDB" id="A0AAV6VSC0"/>
<dbReference type="Proteomes" id="UP000827092">
    <property type="component" value="Unassembled WGS sequence"/>
</dbReference>
<organism evidence="10 11">
    <name type="scientific">Oedothorax gibbosus</name>
    <dbReference type="NCBI Taxonomy" id="931172"/>
    <lineage>
        <taxon>Eukaryota</taxon>
        <taxon>Metazoa</taxon>
        <taxon>Ecdysozoa</taxon>
        <taxon>Arthropoda</taxon>
        <taxon>Chelicerata</taxon>
        <taxon>Arachnida</taxon>
        <taxon>Araneae</taxon>
        <taxon>Araneomorphae</taxon>
        <taxon>Entelegynae</taxon>
        <taxon>Araneoidea</taxon>
        <taxon>Linyphiidae</taxon>
        <taxon>Erigoninae</taxon>
        <taxon>Oedothorax</taxon>
    </lineage>
</organism>
<dbReference type="GO" id="GO:0005615">
    <property type="term" value="C:extracellular space"/>
    <property type="evidence" value="ECO:0007669"/>
    <property type="project" value="TreeGrafter"/>
</dbReference>
<dbReference type="SMART" id="SM00141">
    <property type="entry name" value="PDGF"/>
    <property type="match status" value="1"/>
</dbReference>
<evidence type="ECO:0000256" key="6">
    <source>
        <dbReference type="ARBA" id="ARBA00023246"/>
    </source>
</evidence>
<dbReference type="GO" id="GO:0008284">
    <property type="term" value="P:positive regulation of cell population proliferation"/>
    <property type="evidence" value="ECO:0007669"/>
    <property type="project" value="TreeGrafter"/>
</dbReference>
<feature type="signal peptide" evidence="8">
    <location>
        <begin position="1"/>
        <end position="25"/>
    </location>
</feature>
<keyword evidence="4 8" id="KW-0732">Signal</keyword>
<comment type="similarity">
    <text evidence="2 7">Belongs to the PDGF/VEGF growth factor family.</text>
</comment>
<dbReference type="InterPro" id="IPR000072">
    <property type="entry name" value="PDGF/VEGF_dom"/>
</dbReference>
<dbReference type="GO" id="GO:0008083">
    <property type="term" value="F:growth factor activity"/>
    <property type="evidence" value="ECO:0007669"/>
    <property type="project" value="UniProtKB-KW"/>
</dbReference>
<dbReference type="InterPro" id="IPR029034">
    <property type="entry name" value="Cystine-knot_cytokine"/>
</dbReference>
<sequence length="275" mass="31674">MSGSGQFVACIAIAVLVLLTQQCSGQNRIVFPEEDYVWTENRLPARIPEKLLGKLNHVHNVTDFFKKFIEPEENIIEEKGEGRNINGSGRENFGRRYSPRARKLNTNVPSAPFAEPAKCKPELQVVPVEQPDDRTRLRWPNCIRVKRCGGCCWGSLKSCIPIQVSYENVTVAEVYYDFRDPDHFQHPKQVVISVEQHNKCACKCTQSPESCGELQKFDEDNCRCVCINKKLASRCTPQHKVWDDSTCTYRCREKRECSTGRYFHEEKCRCEPLEH</sequence>
<dbReference type="PANTHER" id="PTHR11633">
    <property type="entry name" value="PLATELET-DERIVED GROWTH FACTOR"/>
    <property type="match status" value="1"/>
</dbReference>
<dbReference type="Pfam" id="PF00341">
    <property type="entry name" value="PDGF"/>
    <property type="match status" value="1"/>
</dbReference>
<dbReference type="GO" id="GO:0070851">
    <property type="term" value="F:growth factor receptor binding"/>
    <property type="evidence" value="ECO:0007669"/>
    <property type="project" value="TreeGrafter"/>
</dbReference>
<reference evidence="10 11" key="1">
    <citation type="journal article" date="2022" name="Nat. Ecol. Evol.">
        <title>A masculinizing supergene underlies an exaggerated male reproductive morph in a spider.</title>
        <authorList>
            <person name="Hendrickx F."/>
            <person name="De Corte Z."/>
            <person name="Sonet G."/>
            <person name="Van Belleghem S.M."/>
            <person name="Kostlbacher S."/>
            <person name="Vangestel C."/>
        </authorList>
    </citation>
    <scope>NUCLEOTIDE SEQUENCE [LARGE SCALE GENOMIC DNA]</scope>
    <source>
        <strain evidence="10">W744_W776</strain>
    </source>
</reference>
<dbReference type="SUPFAM" id="SSF57501">
    <property type="entry name" value="Cystine-knot cytokines"/>
    <property type="match status" value="1"/>
</dbReference>
<evidence type="ECO:0000256" key="8">
    <source>
        <dbReference type="SAM" id="SignalP"/>
    </source>
</evidence>
<keyword evidence="3" id="KW-0964">Secreted</keyword>
<evidence type="ECO:0000256" key="2">
    <source>
        <dbReference type="ARBA" id="ARBA00006686"/>
    </source>
</evidence>
<dbReference type="Pfam" id="PF03128">
    <property type="entry name" value="CXCXC"/>
    <property type="match status" value="1"/>
</dbReference>
<evidence type="ECO:0000256" key="4">
    <source>
        <dbReference type="ARBA" id="ARBA00022729"/>
    </source>
</evidence>
<evidence type="ECO:0000256" key="7">
    <source>
        <dbReference type="RuleBase" id="RU003818"/>
    </source>
</evidence>
<evidence type="ECO:0000256" key="1">
    <source>
        <dbReference type="ARBA" id="ARBA00004613"/>
    </source>
</evidence>
<dbReference type="EMBL" id="JAFNEN010000038">
    <property type="protein sequence ID" value="KAG8198579.1"/>
    <property type="molecule type" value="Genomic_DNA"/>
</dbReference>
<gene>
    <name evidence="10" type="ORF">JTE90_026477</name>
</gene>
<keyword evidence="11" id="KW-1185">Reference proteome</keyword>
<feature type="domain" description="Platelet-derived growth factor (PDGF) family profile" evidence="9">
    <location>
        <begin position="106"/>
        <end position="207"/>
    </location>
</feature>